<keyword evidence="1" id="KW-0749">Sporulation</keyword>
<evidence type="ECO:0000256" key="3">
    <source>
        <dbReference type="ARBA" id="ARBA00024344"/>
    </source>
</evidence>
<sequence length="162" mass="18700">MDQDQRQRTLAWHETLELHELVAFNSIGLVKVKKGLREIQDPQLQTIYQQTIRELEMSLQELLQFYPLAPHPGESSEYRQYGDSFLAGDLLAFAKASVRNYAVAITETATPALREVLLKQLNQSVRGHARIYNYMYQKGLYPSYNLNLLLQNDVNLARRAMS</sequence>
<comment type="subcellular location">
    <subcellularLocation>
        <location evidence="2">Spore coat</location>
    </subcellularLocation>
</comment>
<organism evidence="4 5">
    <name type="scientific">Bacillus oleivorans</name>
    <dbReference type="NCBI Taxonomy" id="1448271"/>
    <lineage>
        <taxon>Bacteria</taxon>
        <taxon>Bacillati</taxon>
        <taxon>Bacillota</taxon>
        <taxon>Bacilli</taxon>
        <taxon>Bacillales</taxon>
        <taxon>Bacillaceae</taxon>
        <taxon>Bacillus</taxon>
    </lineage>
</organism>
<reference evidence="4 5" key="1">
    <citation type="submission" date="2017-08" db="EMBL/GenBank/DDBJ databases">
        <authorList>
            <person name="de Groot N.N."/>
        </authorList>
    </citation>
    <scope>NUCLEOTIDE SEQUENCE [LARGE SCALE GENOMIC DNA]</scope>
    <source>
        <strain evidence="4 5">JC228</strain>
    </source>
</reference>
<dbReference type="PANTHER" id="PTHR39183:SF1">
    <property type="entry name" value="SPORE COAT PROTEIN F-LIKE PROTEIN YHCQ"/>
    <property type="match status" value="1"/>
</dbReference>
<comment type="similarity">
    <text evidence="3">Belongs to the CotF family.</text>
</comment>
<dbReference type="Pfam" id="PF07875">
    <property type="entry name" value="Coat_F"/>
    <property type="match status" value="1"/>
</dbReference>
<dbReference type="GO" id="GO:0030435">
    <property type="term" value="P:sporulation resulting in formation of a cellular spore"/>
    <property type="evidence" value="ECO:0007669"/>
    <property type="project" value="UniProtKB-KW"/>
</dbReference>
<accession>A0A285D784</accession>
<dbReference type="EMBL" id="OAOP01000010">
    <property type="protein sequence ID" value="SNX75013.1"/>
    <property type="molecule type" value="Genomic_DNA"/>
</dbReference>
<dbReference type="InterPro" id="IPR012347">
    <property type="entry name" value="Ferritin-like"/>
</dbReference>
<keyword evidence="4" id="KW-0167">Capsid protein</keyword>
<dbReference type="OrthoDB" id="2703958at2"/>
<gene>
    <name evidence="4" type="ORF">SAMN05877753_110216</name>
</gene>
<dbReference type="Proteomes" id="UP000219546">
    <property type="component" value="Unassembled WGS sequence"/>
</dbReference>
<dbReference type="AlphaFoldDB" id="A0A285D784"/>
<keyword evidence="5" id="KW-1185">Reference proteome</keyword>
<dbReference type="RefSeq" id="WP_097160247.1">
    <property type="nucleotide sequence ID" value="NZ_JBEPMQ010000011.1"/>
</dbReference>
<dbReference type="InterPro" id="IPR012851">
    <property type="entry name" value="Spore_coat_CotF-like"/>
</dbReference>
<protein>
    <submittedName>
        <fullName evidence="4">Spore coat protein F</fullName>
    </submittedName>
</protein>
<proteinExistence type="inferred from homology"/>
<keyword evidence="4" id="KW-0946">Virion</keyword>
<evidence type="ECO:0000256" key="1">
    <source>
        <dbReference type="ARBA" id="ARBA00022969"/>
    </source>
</evidence>
<dbReference type="PANTHER" id="PTHR39183">
    <property type="entry name" value="SPORE COAT PROTEIN F-LIKE PROTEIN YHCQ"/>
    <property type="match status" value="1"/>
</dbReference>
<evidence type="ECO:0000313" key="5">
    <source>
        <dbReference type="Proteomes" id="UP000219546"/>
    </source>
</evidence>
<evidence type="ECO:0000313" key="4">
    <source>
        <dbReference type="EMBL" id="SNX75013.1"/>
    </source>
</evidence>
<name>A0A285D784_9BACI</name>
<dbReference type="Gene3D" id="1.20.1260.10">
    <property type="match status" value="1"/>
</dbReference>
<evidence type="ECO:0000256" key="2">
    <source>
        <dbReference type="ARBA" id="ARBA00024325"/>
    </source>
</evidence>